<accession>A0A2R3Z1V4</accession>
<dbReference type="Gene3D" id="3.40.50.2300">
    <property type="match status" value="1"/>
</dbReference>
<gene>
    <name evidence="4" type="ORF">C7S20_02570</name>
</gene>
<feature type="modified residue" description="4-aspartylphosphate" evidence="2">
    <location>
        <position position="58"/>
    </location>
</feature>
<dbReference type="GO" id="GO:0000160">
    <property type="term" value="P:phosphorelay signal transduction system"/>
    <property type="evidence" value="ECO:0007669"/>
    <property type="project" value="InterPro"/>
</dbReference>
<evidence type="ECO:0000256" key="2">
    <source>
        <dbReference type="PROSITE-ProRule" id="PRU00169"/>
    </source>
</evidence>
<dbReference type="CDD" id="cd17546">
    <property type="entry name" value="REC_hyHK_CKI1_RcsC-like"/>
    <property type="match status" value="1"/>
</dbReference>
<dbReference type="InterPro" id="IPR011006">
    <property type="entry name" value="CheY-like_superfamily"/>
</dbReference>
<keyword evidence="5" id="KW-1185">Reference proteome</keyword>
<evidence type="ECO:0000313" key="4">
    <source>
        <dbReference type="EMBL" id="AVR44234.1"/>
    </source>
</evidence>
<dbReference type="EMBL" id="CP028136">
    <property type="protein sequence ID" value="AVR44234.1"/>
    <property type="molecule type" value="Genomic_DNA"/>
</dbReference>
<dbReference type="PROSITE" id="PS50110">
    <property type="entry name" value="RESPONSE_REGULATORY"/>
    <property type="match status" value="1"/>
</dbReference>
<proteinExistence type="predicted"/>
<reference evidence="5" key="1">
    <citation type="submission" date="2018-03" db="EMBL/GenBank/DDBJ databases">
        <title>Gramella fulva sp. nov., isolated from a dry surface of tidal flat.</title>
        <authorList>
            <person name="Hwang S.H."/>
            <person name="Hwang W.M."/>
            <person name="Kang K."/>
            <person name="Ahn T.-Y."/>
        </authorList>
    </citation>
    <scope>NUCLEOTIDE SEQUENCE [LARGE SCALE GENOMIC DNA]</scope>
    <source>
        <strain evidence="5">SH35</strain>
    </source>
</reference>
<sequence length="130" mass="14858">MPNIYRVLIVDDDKIIQFIHGKLLEKNNVSVERTFNNGKEVLNYIRFKETANFLILLDLNMPVMDGWTFLKEIEKSPAFSALKIIVVSSSTIDSEKVKAKKYSQVKAIFEKPINKSSIDIIIDLIKPTVS</sequence>
<evidence type="ECO:0000256" key="1">
    <source>
        <dbReference type="ARBA" id="ARBA00022553"/>
    </source>
</evidence>
<dbReference type="RefSeq" id="WP_107011012.1">
    <property type="nucleotide sequence ID" value="NZ_CP028136.1"/>
</dbReference>
<dbReference type="Pfam" id="PF00072">
    <property type="entry name" value="Response_reg"/>
    <property type="match status" value="1"/>
</dbReference>
<protein>
    <recommendedName>
        <fullName evidence="3">Response regulatory domain-containing protein</fullName>
    </recommendedName>
</protein>
<dbReference type="OrthoDB" id="673128at2"/>
<organism evidence="4 5">
    <name type="scientific">Christiangramia fulva</name>
    <dbReference type="NCBI Taxonomy" id="2126553"/>
    <lineage>
        <taxon>Bacteria</taxon>
        <taxon>Pseudomonadati</taxon>
        <taxon>Bacteroidota</taxon>
        <taxon>Flavobacteriia</taxon>
        <taxon>Flavobacteriales</taxon>
        <taxon>Flavobacteriaceae</taxon>
        <taxon>Christiangramia</taxon>
    </lineage>
</organism>
<dbReference type="InterPro" id="IPR001789">
    <property type="entry name" value="Sig_transdc_resp-reg_receiver"/>
</dbReference>
<dbReference type="PANTHER" id="PTHR44591">
    <property type="entry name" value="STRESS RESPONSE REGULATOR PROTEIN 1"/>
    <property type="match status" value="1"/>
</dbReference>
<dbReference type="InterPro" id="IPR050595">
    <property type="entry name" value="Bact_response_regulator"/>
</dbReference>
<dbReference type="SMART" id="SM00448">
    <property type="entry name" value="REC"/>
    <property type="match status" value="1"/>
</dbReference>
<dbReference type="PANTHER" id="PTHR44591:SF3">
    <property type="entry name" value="RESPONSE REGULATORY DOMAIN-CONTAINING PROTEIN"/>
    <property type="match status" value="1"/>
</dbReference>
<name>A0A2R3Z1V4_9FLAO</name>
<dbReference type="SUPFAM" id="SSF52172">
    <property type="entry name" value="CheY-like"/>
    <property type="match status" value="1"/>
</dbReference>
<evidence type="ECO:0000259" key="3">
    <source>
        <dbReference type="PROSITE" id="PS50110"/>
    </source>
</evidence>
<feature type="domain" description="Response regulatory" evidence="3">
    <location>
        <begin position="6"/>
        <end position="126"/>
    </location>
</feature>
<keyword evidence="1 2" id="KW-0597">Phosphoprotein</keyword>
<dbReference type="Proteomes" id="UP000241507">
    <property type="component" value="Chromosome"/>
</dbReference>
<dbReference type="AlphaFoldDB" id="A0A2R3Z1V4"/>
<evidence type="ECO:0000313" key="5">
    <source>
        <dbReference type="Proteomes" id="UP000241507"/>
    </source>
</evidence>
<dbReference type="KEGG" id="grs:C7S20_02570"/>